<proteinExistence type="predicted"/>
<reference evidence="3 4" key="1">
    <citation type="journal article" date="2010" name="Nat. Biotechnol.">
        <title>Genome sequence of the model mushroom Schizophyllum commune.</title>
        <authorList>
            <person name="Ohm R.A."/>
            <person name="de Jong J.F."/>
            <person name="Lugones L.G."/>
            <person name="Aerts A."/>
            <person name="Kothe E."/>
            <person name="Stajich J.E."/>
            <person name="de Vries R.P."/>
            <person name="Record E."/>
            <person name="Levasseur A."/>
            <person name="Baker S.E."/>
            <person name="Bartholomew K.A."/>
            <person name="Coutinho P.M."/>
            <person name="Erdmann S."/>
            <person name="Fowler T.J."/>
            <person name="Gathman A.C."/>
            <person name="Lombard V."/>
            <person name="Henrissat B."/>
            <person name="Knabe N."/>
            <person name="Kuees U."/>
            <person name="Lilly W.W."/>
            <person name="Lindquist E."/>
            <person name="Lucas S."/>
            <person name="Magnuson J.K."/>
            <person name="Piumi F."/>
            <person name="Raudaskoski M."/>
            <person name="Salamov A."/>
            <person name="Schmutz J."/>
            <person name="Schwarze F.W.M.R."/>
            <person name="vanKuyk P.A."/>
            <person name="Horton J.S."/>
            <person name="Grigoriev I.V."/>
            <person name="Woesten H.A.B."/>
        </authorList>
    </citation>
    <scope>NUCLEOTIDE SEQUENCE [LARGE SCALE GENOMIC DNA]</scope>
    <source>
        <strain evidence="4">H4-8 / FGSC 9210</strain>
    </source>
</reference>
<feature type="non-terminal residue" evidence="3">
    <location>
        <position position="501"/>
    </location>
</feature>
<keyword evidence="4" id="KW-1185">Reference proteome</keyword>
<organism evidence="4">
    <name type="scientific">Schizophyllum commune (strain H4-8 / FGSC 9210)</name>
    <name type="common">Split gill fungus</name>
    <dbReference type="NCBI Taxonomy" id="578458"/>
    <lineage>
        <taxon>Eukaryota</taxon>
        <taxon>Fungi</taxon>
        <taxon>Dikarya</taxon>
        <taxon>Basidiomycota</taxon>
        <taxon>Agaricomycotina</taxon>
        <taxon>Agaricomycetes</taxon>
        <taxon>Agaricomycetidae</taxon>
        <taxon>Agaricales</taxon>
        <taxon>Schizophyllaceae</taxon>
        <taxon>Schizophyllum</taxon>
    </lineage>
</organism>
<dbReference type="AlphaFoldDB" id="D8Q6A5"/>
<evidence type="ECO:0000259" key="2">
    <source>
        <dbReference type="Pfam" id="PF20415"/>
    </source>
</evidence>
<evidence type="ECO:0000313" key="3">
    <source>
        <dbReference type="EMBL" id="EFI96200.1"/>
    </source>
</evidence>
<feature type="compositionally biased region" description="Basic and acidic residues" evidence="1">
    <location>
        <begin position="7"/>
        <end position="38"/>
    </location>
</feature>
<dbReference type="EMBL" id="GL377307">
    <property type="protein sequence ID" value="EFI96200.1"/>
    <property type="molecule type" value="Genomic_DNA"/>
</dbReference>
<evidence type="ECO:0000313" key="4">
    <source>
        <dbReference type="Proteomes" id="UP000007431"/>
    </source>
</evidence>
<dbReference type="GeneID" id="9592624"/>
<dbReference type="HOGENOM" id="CLU_544180_0_0_1"/>
<dbReference type="Pfam" id="PF20415">
    <property type="entry name" value="DUF6699"/>
    <property type="match status" value="1"/>
</dbReference>
<dbReference type="OrthoDB" id="10394618at2759"/>
<feature type="domain" description="DUF6699" evidence="2">
    <location>
        <begin position="339"/>
        <end position="483"/>
    </location>
</feature>
<protein>
    <recommendedName>
        <fullName evidence="2">DUF6699 domain-containing protein</fullName>
    </recommendedName>
</protein>
<gene>
    <name evidence="3" type="ORF">SCHCODRAFT_110096</name>
</gene>
<name>D8Q6A5_SCHCM</name>
<dbReference type="InParanoid" id="D8Q6A5"/>
<dbReference type="InterPro" id="IPR046522">
    <property type="entry name" value="DUF6699"/>
</dbReference>
<dbReference type="KEGG" id="scm:SCHCO_01172077"/>
<dbReference type="VEuPathDB" id="FungiDB:SCHCODRAFT_01172077"/>
<evidence type="ECO:0000256" key="1">
    <source>
        <dbReference type="SAM" id="MobiDB-lite"/>
    </source>
</evidence>
<dbReference type="Proteomes" id="UP000007431">
    <property type="component" value="Unassembled WGS sequence"/>
</dbReference>
<feature type="region of interest" description="Disordered" evidence="1">
    <location>
        <begin position="1"/>
        <end position="48"/>
    </location>
</feature>
<sequence length="501" mass="55206">MASASRMNRECTNLRDRQGDAQLRRDATAQMGDGKEGEGTSSVGVAGSPADFQGKGESVWAGGPQDDLAVKQDMIPRRMPYAPGLWCILHVCLSGWPSEVVSAGRLKRLPPNFLGNCLGGEAHIQRVIMIIRTISRVIAPLTVGPSSPELQDVRVLNVFDDAVYEGPPGSTIRAHGNSLARDALIRPGMTVEICALQKKHPLYCDIPLASRPRGPKFRPYTVFQAMAIRNAVRGLHSIFKKPCAKALHAFPTPYHYVVSPALGYSPRHERAAPVIPITPELAPAHHDCKDPASIDTPQILRVLPTQPQPNAPQATNSPSRPLGQFNFYPPLLTDGELEWHIWDAPPSIANGSSFTDISIAYFPIHTLTIYIPHLADWQWRAWGPLVVRRPDGQYLRIADVLGAVHEYLHTPLTVADVAELRIARRTRDVGGTWARNAGEAWSWEAEVMQFMLNRIEKAGPEEVGVVPRRVDMLAGKLWFDRLAQALGHGQHAEMTLTFKDG</sequence>
<accession>D8Q6A5</accession>